<evidence type="ECO:0000313" key="8">
    <source>
        <dbReference type="EMBL" id="CAE8611007.1"/>
    </source>
</evidence>
<keyword evidence="9" id="KW-1185">Reference proteome</keyword>
<protein>
    <recommendedName>
        <fullName evidence="10">General transcription factor IIH subunit 3</fullName>
    </recommendedName>
</protein>
<sequence length="134" mass="14565">VPIDCLSLGRKASSLLRQVCILSGGKHHSLPPESGMRMKDESLSLAEVLTPALLFHFLPGVAVRKELSAAADLQHLPVVCACHGEPQEIGHVCSCCLAVYCSDDAAICQCCRTRFKRDRDPDRRLRDLGADALI</sequence>
<feature type="non-terminal residue" evidence="8">
    <location>
        <position position="134"/>
    </location>
</feature>
<evidence type="ECO:0000256" key="6">
    <source>
        <dbReference type="ARBA" id="ARBA00023242"/>
    </source>
</evidence>
<keyword evidence="2 7" id="KW-0479">Metal-binding</keyword>
<dbReference type="EMBL" id="CAJNNV010024878">
    <property type="protein sequence ID" value="CAE8611007.1"/>
    <property type="molecule type" value="Genomic_DNA"/>
</dbReference>
<dbReference type="InterPro" id="IPR004600">
    <property type="entry name" value="TFIIH_Tfb4/GTF2H3"/>
</dbReference>
<reference evidence="8" key="1">
    <citation type="submission" date="2021-02" db="EMBL/GenBank/DDBJ databases">
        <authorList>
            <person name="Dougan E. K."/>
            <person name="Rhodes N."/>
            <person name="Thang M."/>
            <person name="Chan C."/>
        </authorList>
    </citation>
    <scope>NUCLEOTIDE SEQUENCE</scope>
</reference>
<dbReference type="PANTHER" id="PTHR12831">
    <property type="entry name" value="TRANSCRIPTION INITIATION FACTOR IIH TFIIH , POLYPEPTIDE 3-RELATED"/>
    <property type="match status" value="1"/>
</dbReference>
<keyword evidence="7" id="KW-0804">Transcription</keyword>
<evidence type="ECO:0008006" key="10">
    <source>
        <dbReference type="Google" id="ProtNLM"/>
    </source>
</evidence>
<dbReference type="Proteomes" id="UP000654075">
    <property type="component" value="Unassembled WGS sequence"/>
</dbReference>
<evidence type="ECO:0000256" key="5">
    <source>
        <dbReference type="ARBA" id="ARBA00023204"/>
    </source>
</evidence>
<accession>A0A813FCM0</accession>
<dbReference type="GO" id="GO:0006289">
    <property type="term" value="P:nucleotide-excision repair"/>
    <property type="evidence" value="ECO:0007669"/>
    <property type="project" value="UniProtKB-UniRule"/>
</dbReference>
<evidence type="ECO:0000256" key="7">
    <source>
        <dbReference type="RuleBase" id="RU368090"/>
    </source>
</evidence>
<keyword evidence="5 7" id="KW-0234">DNA repair</keyword>
<keyword evidence="7" id="KW-0863">Zinc-finger</keyword>
<evidence type="ECO:0000256" key="2">
    <source>
        <dbReference type="ARBA" id="ARBA00022723"/>
    </source>
</evidence>
<dbReference type="GO" id="GO:0005675">
    <property type="term" value="C:transcription factor TFIIH holo complex"/>
    <property type="evidence" value="ECO:0007669"/>
    <property type="project" value="UniProtKB-UniRule"/>
</dbReference>
<evidence type="ECO:0000256" key="1">
    <source>
        <dbReference type="ARBA" id="ARBA00004123"/>
    </source>
</evidence>
<keyword evidence="7" id="KW-0805">Transcription regulation</keyword>
<comment type="subcellular location">
    <subcellularLocation>
        <location evidence="1 7">Nucleus</location>
    </subcellularLocation>
</comment>
<evidence type="ECO:0000256" key="3">
    <source>
        <dbReference type="ARBA" id="ARBA00022763"/>
    </source>
</evidence>
<comment type="similarity">
    <text evidence="7">Belongs to the TFB4 family.</text>
</comment>
<evidence type="ECO:0000256" key="4">
    <source>
        <dbReference type="ARBA" id="ARBA00022833"/>
    </source>
</evidence>
<dbReference type="PANTHER" id="PTHR12831:SF0">
    <property type="entry name" value="GENERAL TRANSCRIPTION FACTOR IIH SUBUNIT 3"/>
    <property type="match status" value="1"/>
</dbReference>
<comment type="caution">
    <text evidence="8">The sequence shown here is derived from an EMBL/GenBank/DDBJ whole genome shotgun (WGS) entry which is preliminary data.</text>
</comment>
<evidence type="ECO:0000313" key="9">
    <source>
        <dbReference type="Proteomes" id="UP000654075"/>
    </source>
</evidence>
<dbReference type="Pfam" id="PF03850">
    <property type="entry name" value="Tfb4"/>
    <property type="match status" value="1"/>
</dbReference>
<dbReference type="GO" id="GO:0008270">
    <property type="term" value="F:zinc ion binding"/>
    <property type="evidence" value="ECO:0007669"/>
    <property type="project" value="UniProtKB-KW"/>
</dbReference>
<dbReference type="GO" id="GO:0000439">
    <property type="term" value="C:transcription factor TFIIH core complex"/>
    <property type="evidence" value="ECO:0007669"/>
    <property type="project" value="UniProtKB-UniRule"/>
</dbReference>
<organism evidence="8 9">
    <name type="scientific">Polarella glacialis</name>
    <name type="common">Dinoflagellate</name>
    <dbReference type="NCBI Taxonomy" id="89957"/>
    <lineage>
        <taxon>Eukaryota</taxon>
        <taxon>Sar</taxon>
        <taxon>Alveolata</taxon>
        <taxon>Dinophyceae</taxon>
        <taxon>Suessiales</taxon>
        <taxon>Suessiaceae</taxon>
        <taxon>Polarella</taxon>
    </lineage>
</organism>
<dbReference type="AlphaFoldDB" id="A0A813FCM0"/>
<dbReference type="GO" id="GO:0006355">
    <property type="term" value="P:regulation of DNA-templated transcription"/>
    <property type="evidence" value="ECO:0007669"/>
    <property type="project" value="InterPro"/>
</dbReference>
<proteinExistence type="inferred from homology"/>
<keyword evidence="6 7" id="KW-0539">Nucleus</keyword>
<name>A0A813FCM0_POLGL</name>
<keyword evidence="4 7" id="KW-0862">Zinc</keyword>
<keyword evidence="3 7" id="KW-0227">DNA damage</keyword>
<gene>
    <name evidence="8" type="ORF">PGLA1383_LOCUS28817</name>
</gene>
<dbReference type="OrthoDB" id="17307at2759"/>